<sequence length="45" mass="5310">MFLSQNRLSVHYTILEGIFEFTQGSQFHCLVFFTDFVKLSLVLPR</sequence>
<dbReference type="Gramene" id="KVH83773">
    <property type="protein sequence ID" value="KVH83773"/>
    <property type="gene ID" value="Ccrd_025468"/>
</dbReference>
<dbReference type="AlphaFoldDB" id="A0A103X415"/>
<name>A0A103X415_CYNCS</name>
<comment type="caution">
    <text evidence="1">The sequence shown here is derived from an EMBL/GenBank/DDBJ whole genome shotgun (WGS) entry which is preliminary data.</text>
</comment>
<evidence type="ECO:0000313" key="2">
    <source>
        <dbReference type="Proteomes" id="UP000243975"/>
    </source>
</evidence>
<dbReference type="EMBL" id="LEKV01006401">
    <property type="protein sequence ID" value="KVH83773.1"/>
    <property type="molecule type" value="Genomic_DNA"/>
</dbReference>
<reference evidence="1 2" key="1">
    <citation type="journal article" date="2016" name="Sci. Rep.">
        <title>The genome sequence of the outbreeding globe artichoke constructed de novo incorporating a phase-aware low-pass sequencing strategy of F1 progeny.</title>
        <authorList>
            <person name="Scaglione D."/>
            <person name="Reyes-Chin-Wo S."/>
            <person name="Acquadro A."/>
            <person name="Froenicke L."/>
            <person name="Portis E."/>
            <person name="Beitel C."/>
            <person name="Tirone M."/>
            <person name="Mauro R."/>
            <person name="Lo Monaco A."/>
            <person name="Mauromicale G."/>
            <person name="Faccioli P."/>
            <person name="Cattivelli L."/>
            <person name="Rieseberg L."/>
            <person name="Michelmore R."/>
            <person name="Lanteri S."/>
        </authorList>
    </citation>
    <scope>NUCLEOTIDE SEQUENCE [LARGE SCALE GENOMIC DNA]</scope>
    <source>
        <strain evidence="1">2C</strain>
    </source>
</reference>
<accession>A0A103X415</accession>
<evidence type="ECO:0000313" key="1">
    <source>
        <dbReference type="EMBL" id="KVH83773.1"/>
    </source>
</evidence>
<proteinExistence type="predicted"/>
<gene>
    <name evidence="1" type="ORF">Ccrd_025468</name>
</gene>
<keyword evidence="2" id="KW-1185">Reference proteome</keyword>
<protein>
    <submittedName>
        <fullName evidence="1">Uncharacterized protein</fullName>
    </submittedName>
</protein>
<dbReference type="Proteomes" id="UP000243975">
    <property type="component" value="Unassembled WGS sequence"/>
</dbReference>
<organism evidence="1 2">
    <name type="scientific">Cynara cardunculus var. scolymus</name>
    <name type="common">Globe artichoke</name>
    <name type="synonym">Cynara scolymus</name>
    <dbReference type="NCBI Taxonomy" id="59895"/>
    <lineage>
        <taxon>Eukaryota</taxon>
        <taxon>Viridiplantae</taxon>
        <taxon>Streptophyta</taxon>
        <taxon>Embryophyta</taxon>
        <taxon>Tracheophyta</taxon>
        <taxon>Spermatophyta</taxon>
        <taxon>Magnoliopsida</taxon>
        <taxon>eudicotyledons</taxon>
        <taxon>Gunneridae</taxon>
        <taxon>Pentapetalae</taxon>
        <taxon>asterids</taxon>
        <taxon>campanulids</taxon>
        <taxon>Asterales</taxon>
        <taxon>Asteraceae</taxon>
        <taxon>Carduoideae</taxon>
        <taxon>Cardueae</taxon>
        <taxon>Carduinae</taxon>
        <taxon>Cynara</taxon>
    </lineage>
</organism>